<sequence>MADDEFSSRGGVAYVDPGVKAWGQGFASHKNATWPFARLRVDAERILITSPFGTVTVTRTNLVAITHFRGMPVLADGGRFATNDHEDAVIFWALRGKKVRNELLRRGWKVR</sequence>
<keyword evidence="2" id="KW-1185">Reference proteome</keyword>
<reference evidence="1 2" key="1">
    <citation type="submission" date="2021-01" db="EMBL/GenBank/DDBJ databases">
        <title>Sequencing the genomes of 1000 actinobacteria strains.</title>
        <authorList>
            <person name="Klenk H.-P."/>
        </authorList>
    </citation>
    <scope>NUCLEOTIDE SEQUENCE [LARGE SCALE GENOMIC DNA]</scope>
    <source>
        <strain evidence="1 2">DSM 100204</strain>
    </source>
</reference>
<dbReference type="EMBL" id="JAFBBP010000001">
    <property type="protein sequence ID" value="MBM7490388.1"/>
    <property type="molecule type" value="Genomic_DNA"/>
</dbReference>
<proteinExistence type="predicted"/>
<dbReference type="RefSeq" id="WP_204941649.1">
    <property type="nucleotide sequence ID" value="NZ_JAFBBP010000001.1"/>
</dbReference>
<accession>A0ABS2LR94</accession>
<organism evidence="1 2">
    <name type="scientific">Micromonospora luteifusca</name>
    <dbReference type="NCBI Taxonomy" id="709860"/>
    <lineage>
        <taxon>Bacteria</taxon>
        <taxon>Bacillati</taxon>
        <taxon>Actinomycetota</taxon>
        <taxon>Actinomycetes</taxon>
        <taxon>Micromonosporales</taxon>
        <taxon>Micromonosporaceae</taxon>
        <taxon>Micromonospora</taxon>
    </lineage>
</organism>
<protein>
    <submittedName>
        <fullName evidence="1">Uncharacterized protein</fullName>
    </submittedName>
</protein>
<gene>
    <name evidence="1" type="ORF">JOD64_001610</name>
</gene>
<comment type="caution">
    <text evidence="1">The sequence shown here is derived from an EMBL/GenBank/DDBJ whole genome shotgun (WGS) entry which is preliminary data.</text>
</comment>
<name>A0ABS2LR94_9ACTN</name>
<evidence type="ECO:0000313" key="1">
    <source>
        <dbReference type="EMBL" id="MBM7490388.1"/>
    </source>
</evidence>
<evidence type="ECO:0000313" key="2">
    <source>
        <dbReference type="Proteomes" id="UP000764837"/>
    </source>
</evidence>
<dbReference type="Proteomes" id="UP000764837">
    <property type="component" value="Unassembled WGS sequence"/>
</dbReference>